<dbReference type="AlphaFoldDB" id="A0A0F9M2G0"/>
<reference evidence="1" key="1">
    <citation type="journal article" date="2015" name="Nature">
        <title>Complex archaea that bridge the gap between prokaryotes and eukaryotes.</title>
        <authorList>
            <person name="Spang A."/>
            <person name="Saw J.H."/>
            <person name="Jorgensen S.L."/>
            <person name="Zaremba-Niedzwiedzka K."/>
            <person name="Martijn J."/>
            <person name="Lind A.E."/>
            <person name="van Eijk R."/>
            <person name="Schleper C."/>
            <person name="Guy L."/>
            <person name="Ettema T.J."/>
        </authorList>
    </citation>
    <scope>NUCLEOTIDE SEQUENCE</scope>
</reference>
<proteinExistence type="predicted"/>
<dbReference type="EMBL" id="LAZR01005246">
    <property type="protein sequence ID" value="KKN01565.1"/>
    <property type="molecule type" value="Genomic_DNA"/>
</dbReference>
<organism evidence="1">
    <name type="scientific">marine sediment metagenome</name>
    <dbReference type="NCBI Taxonomy" id="412755"/>
    <lineage>
        <taxon>unclassified sequences</taxon>
        <taxon>metagenomes</taxon>
        <taxon>ecological metagenomes</taxon>
    </lineage>
</organism>
<protein>
    <submittedName>
        <fullName evidence="1">Uncharacterized protein</fullName>
    </submittedName>
</protein>
<comment type="caution">
    <text evidence="1">The sequence shown here is derived from an EMBL/GenBank/DDBJ whole genome shotgun (WGS) entry which is preliminary data.</text>
</comment>
<evidence type="ECO:0000313" key="1">
    <source>
        <dbReference type="EMBL" id="KKN01565.1"/>
    </source>
</evidence>
<accession>A0A0F9M2G0</accession>
<gene>
    <name evidence="1" type="ORF">LCGC14_1126380</name>
</gene>
<sequence>MERKTLYVIGVEGGYYMKVEEGYSTSKDSKVKITIASENIFTDKEKLFEKIREFFEDKEPR</sequence>
<name>A0A0F9M2G0_9ZZZZ</name>